<dbReference type="Proteomes" id="UP000481153">
    <property type="component" value="Unassembled WGS sequence"/>
</dbReference>
<comment type="caution">
    <text evidence="17">The sequence shown here is derived from an EMBL/GenBank/DDBJ whole genome shotgun (WGS) entry which is preliminary data.</text>
</comment>
<evidence type="ECO:0000259" key="16">
    <source>
        <dbReference type="Pfam" id="PF20750"/>
    </source>
</evidence>
<dbReference type="AlphaFoldDB" id="A0A6G0WWW1"/>
<keyword evidence="12" id="KW-0539">Nucleus</keyword>
<dbReference type="GO" id="GO:0005524">
    <property type="term" value="F:ATP binding"/>
    <property type="evidence" value="ECO:0007669"/>
    <property type="project" value="UniProtKB-KW"/>
</dbReference>
<dbReference type="VEuPathDB" id="FungiDB:AeMF1_009320"/>
<dbReference type="SUPFAM" id="SSF81631">
    <property type="entry name" value="PAP/OAS1 substrate-binding domain"/>
    <property type="match status" value="1"/>
</dbReference>
<dbReference type="PANTHER" id="PTHR10682">
    <property type="entry name" value="POLY A POLYMERASE"/>
    <property type="match status" value="1"/>
</dbReference>
<dbReference type="SUPFAM" id="SSF55003">
    <property type="entry name" value="PAP/Archaeal CCA-adding enzyme, C-terminal domain"/>
    <property type="match status" value="1"/>
</dbReference>
<comment type="cofactor">
    <cofactor evidence="2">
        <name>Mg(2+)</name>
        <dbReference type="ChEBI" id="CHEBI:18420"/>
    </cofactor>
</comment>
<dbReference type="Pfam" id="PF04926">
    <property type="entry name" value="PAP_RNA-bind"/>
    <property type="match status" value="1"/>
</dbReference>
<dbReference type="SUPFAM" id="SSF81301">
    <property type="entry name" value="Nucleotidyltransferase"/>
    <property type="match status" value="1"/>
</dbReference>
<feature type="region of interest" description="Disordered" evidence="13">
    <location>
        <begin position="187"/>
        <end position="221"/>
    </location>
</feature>
<dbReference type="Gene3D" id="3.30.460.10">
    <property type="entry name" value="Beta Polymerase, domain 2"/>
    <property type="match status" value="1"/>
</dbReference>
<comment type="subcellular location">
    <subcellularLocation>
        <location evidence="3">Nucleus</location>
    </subcellularLocation>
</comment>
<keyword evidence="6" id="KW-0507">mRNA processing</keyword>
<dbReference type="Pfam" id="PF20750">
    <property type="entry name" value="PAP_NTPase"/>
    <property type="match status" value="1"/>
</dbReference>
<evidence type="ECO:0000256" key="2">
    <source>
        <dbReference type="ARBA" id="ARBA00001946"/>
    </source>
</evidence>
<dbReference type="InterPro" id="IPR048840">
    <property type="entry name" value="PolA_pol_NTPase"/>
</dbReference>
<sequence length="880" mass="98764">MSVEQSKESRVSPVKVENAWSKPLIHMNTRSARQVENSKGRARLSTDSSTSKAKATHGTFVEKVLVKPAIVEPTKSLDAPSAPWNASKEHHRYMKNQKKVEISRQNQRSMSVDEAIVAEATLRIPGAKIRSSTLVDAMDFVDDVPVKWSPRTNRSTSFALSSSYSPEETTTERKLARDLALEEDRNFDSDEAWSNDSTDTTTICSYNSSPRSSGPKSPSGNQLYIEAMMPDLSLNEMEEIGPCIPPLDWRTAATLMCPSLLSNVEVNDARLSELAEEIRVQQENTEVNALMRSVQHAASVGVLTEPMEQSLYKVIEGGDVDEVRDVLYHKCHLIPAVLNLRTQIEPDSEHLLRTTQRLVNFLDLKCPVDSISSRNHKFRVLQALSTLVVVWVKNVGVKRGLSPEHIAITSGTLFVAGSYRMGINDPSSDIDTVAVAPWHVSQDDFFGSFVEMLRACPEVRSLAPVTNAFVPLVTLVYDNVAIDILFARLPLSSVLTTQDIDSDYILSGVDAASMKSLNAPRVSTLVLCLVPRRSVFRTVLRAVRFWARSRGIYSSKLGYLGGVSWAILVAFVCQIYPTDDCGTVLTRFFQVISEWSWPQPVVLNVLYDAELGFESWDPRSNIYDRTHIMPIITPAYPPMNSAVQVSHSTFTIMYEELWRARYIAENATGSDSNDESWQALFQPTNFFIRYNTYLALTYSAATVEHMCVWSKFVQSRIRKLVDSLQLIPMIARAHALPKYFPHSGSEKSDTQSIYQCVFIGIEFQPIQGSALKNISDDPQIASSIDQTIRFFEATEMQQFGLRAVGMTAFTDLMSWESLPSFVFENGREVALRERIQFHEEKPAYQIPPRSSFAYNPSQFGLAKTRCKGKRSKKKTNSGKW</sequence>
<keyword evidence="7" id="KW-0808">Transferase</keyword>
<dbReference type="GO" id="GO:0006397">
    <property type="term" value="P:mRNA processing"/>
    <property type="evidence" value="ECO:0007669"/>
    <property type="project" value="UniProtKB-KW"/>
</dbReference>
<dbReference type="InterPro" id="IPR043519">
    <property type="entry name" value="NT_sf"/>
</dbReference>
<keyword evidence="10" id="KW-0067">ATP-binding</keyword>
<protein>
    <recommendedName>
        <fullName evidence="5">polynucleotide adenylyltransferase</fullName>
        <ecNumber evidence="5">2.7.7.19</ecNumber>
    </recommendedName>
</protein>
<evidence type="ECO:0000256" key="3">
    <source>
        <dbReference type="ARBA" id="ARBA00004123"/>
    </source>
</evidence>
<dbReference type="GO" id="GO:1990817">
    <property type="term" value="F:poly(A) RNA polymerase activity"/>
    <property type="evidence" value="ECO:0007669"/>
    <property type="project" value="UniProtKB-EC"/>
</dbReference>
<dbReference type="GO" id="GO:0031123">
    <property type="term" value="P:RNA 3'-end processing"/>
    <property type="evidence" value="ECO:0007669"/>
    <property type="project" value="InterPro"/>
</dbReference>
<evidence type="ECO:0000313" key="18">
    <source>
        <dbReference type="Proteomes" id="UP000481153"/>
    </source>
</evidence>
<dbReference type="FunFam" id="1.10.1410.10:FF:000001">
    <property type="entry name" value="Putative poly(A) polymerase gamma"/>
    <property type="match status" value="1"/>
</dbReference>
<evidence type="ECO:0000256" key="7">
    <source>
        <dbReference type="ARBA" id="ARBA00022679"/>
    </source>
</evidence>
<feature type="domain" description="Poly(A) polymerase nucleotidyltransferase" evidence="16">
    <location>
        <begin position="350"/>
        <end position="530"/>
    </location>
</feature>
<comment type="similarity">
    <text evidence="4">Belongs to the poly(A) polymerase family.</text>
</comment>
<keyword evidence="11" id="KW-0460">Magnesium</keyword>
<dbReference type="Pfam" id="PF04928">
    <property type="entry name" value="PAP_central"/>
    <property type="match status" value="1"/>
</dbReference>
<dbReference type="InterPro" id="IPR007010">
    <property type="entry name" value="PolA_pol_RNA-bd_dom"/>
</dbReference>
<evidence type="ECO:0000256" key="8">
    <source>
        <dbReference type="ARBA" id="ARBA00022723"/>
    </source>
</evidence>
<accession>A0A6G0WWW1</accession>
<feature type="compositionally biased region" description="Polar residues" evidence="13">
    <location>
        <begin position="28"/>
        <end position="37"/>
    </location>
</feature>
<proteinExistence type="inferred from homology"/>
<comment type="cofactor">
    <cofactor evidence="1">
        <name>Mn(2+)</name>
        <dbReference type="ChEBI" id="CHEBI:29035"/>
    </cofactor>
</comment>
<dbReference type="InterPro" id="IPR011068">
    <property type="entry name" value="NuclTrfase_I-like_C"/>
</dbReference>
<evidence type="ECO:0000256" key="4">
    <source>
        <dbReference type="ARBA" id="ARBA00010912"/>
    </source>
</evidence>
<evidence type="ECO:0000256" key="11">
    <source>
        <dbReference type="ARBA" id="ARBA00022842"/>
    </source>
</evidence>
<evidence type="ECO:0000259" key="15">
    <source>
        <dbReference type="Pfam" id="PF04928"/>
    </source>
</evidence>
<dbReference type="GO" id="GO:0003723">
    <property type="term" value="F:RNA binding"/>
    <property type="evidence" value="ECO:0007669"/>
    <property type="project" value="InterPro"/>
</dbReference>
<dbReference type="InterPro" id="IPR007012">
    <property type="entry name" value="PolA_pol_cen_dom"/>
</dbReference>
<dbReference type="FunFam" id="3.30.460.10:FF:000027">
    <property type="entry name" value="Poly(A) polymerase PAP"/>
    <property type="match status" value="1"/>
</dbReference>
<evidence type="ECO:0000256" key="13">
    <source>
        <dbReference type="SAM" id="MobiDB-lite"/>
    </source>
</evidence>
<dbReference type="EC" id="2.7.7.19" evidence="5"/>
<organism evidence="17 18">
    <name type="scientific">Aphanomyces euteiches</name>
    <dbReference type="NCBI Taxonomy" id="100861"/>
    <lineage>
        <taxon>Eukaryota</taxon>
        <taxon>Sar</taxon>
        <taxon>Stramenopiles</taxon>
        <taxon>Oomycota</taxon>
        <taxon>Saprolegniomycetes</taxon>
        <taxon>Saprolegniales</taxon>
        <taxon>Verrucalvaceae</taxon>
        <taxon>Aphanomyces</taxon>
    </lineage>
</organism>
<reference evidence="17 18" key="1">
    <citation type="submission" date="2019-07" db="EMBL/GenBank/DDBJ databases">
        <title>Genomics analysis of Aphanomyces spp. identifies a new class of oomycete effector associated with host adaptation.</title>
        <authorList>
            <person name="Gaulin E."/>
        </authorList>
    </citation>
    <scope>NUCLEOTIDE SEQUENCE [LARGE SCALE GENOMIC DNA]</scope>
    <source>
        <strain evidence="17 18">ATCC 201684</strain>
    </source>
</reference>
<dbReference type="Gene3D" id="1.10.1410.10">
    <property type="match status" value="1"/>
</dbReference>
<feature type="region of interest" description="Disordered" evidence="13">
    <location>
        <begin position="25"/>
        <end position="55"/>
    </location>
</feature>
<dbReference type="PANTHER" id="PTHR10682:SF10">
    <property type="entry name" value="POLYNUCLEOTIDE ADENYLYLTRANSFERASE"/>
    <property type="match status" value="1"/>
</dbReference>
<name>A0A6G0WWW1_9STRA</name>
<evidence type="ECO:0000256" key="6">
    <source>
        <dbReference type="ARBA" id="ARBA00022664"/>
    </source>
</evidence>
<evidence type="ECO:0000256" key="9">
    <source>
        <dbReference type="ARBA" id="ARBA00022741"/>
    </source>
</evidence>
<keyword evidence="8" id="KW-0479">Metal-binding</keyword>
<evidence type="ECO:0000256" key="10">
    <source>
        <dbReference type="ARBA" id="ARBA00022840"/>
    </source>
</evidence>
<evidence type="ECO:0000256" key="12">
    <source>
        <dbReference type="ARBA" id="ARBA00023242"/>
    </source>
</evidence>
<dbReference type="GO" id="GO:0005634">
    <property type="term" value="C:nucleus"/>
    <property type="evidence" value="ECO:0007669"/>
    <property type="project" value="UniProtKB-SubCell"/>
</dbReference>
<feature type="domain" description="Poly(A) polymerase central" evidence="15">
    <location>
        <begin position="535"/>
        <end position="682"/>
    </location>
</feature>
<gene>
    <name evidence="17" type="ORF">Ae201684_010935</name>
</gene>
<keyword evidence="9" id="KW-0547">Nucleotide-binding</keyword>
<evidence type="ECO:0000256" key="1">
    <source>
        <dbReference type="ARBA" id="ARBA00001936"/>
    </source>
</evidence>
<feature type="domain" description="Poly(A) polymerase RNA-binding" evidence="14">
    <location>
        <begin position="685"/>
        <end position="751"/>
    </location>
</feature>
<dbReference type="EMBL" id="VJMJ01000138">
    <property type="protein sequence ID" value="KAF0731985.1"/>
    <property type="molecule type" value="Genomic_DNA"/>
</dbReference>
<dbReference type="CDD" id="cd05402">
    <property type="entry name" value="NT_PAP_TUTase"/>
    <property type="match status" value="1"/>
</dbReference>
<feature type="compositionally biased region" description="Polar residues" evidence="13">
    <location>
        <begin position="192"/>
        <end position="204"/>
    </location>
</feature>
<keyword evidence="18" id="KW-1185">Reference proteome</keyword>
<dbReference type="GO" id="GO:0046872">
    <property type="term" value="F:metal ion binding"/>
    <property type="evidence" value="ECO:0007669"/>
    <property type="project" value="UniProtKB-KW"/>
</dbReference>
<dbReference type="Gene3D" id="3.30.70.590">
    <property type="entry name" value="Poly(A) polymerase predicted RNA binding domain"/>
    <property type="match status" value="1"/>
</dbReference>
<feature type="compositionally biased region" description="Low complexity" evidence="13">
    <location>
        <begin position="205"/>
        <end position="219"/>
    </location>
</feature>
<evidence type="ECO:0000259" key="14">
    <source>
        <dbReference type="Pfam" id="PF04926"/>
    </source>
</evidence>
<evidence type="ECO:0000256" key="5">
    <source>
        <dbReference type="ARBA" id="ARBA00012388"/>
    </source>
</evidence>
<evidence type="ECO:0000313" key="17">
    <source>
        <dbReference type="EMBL" id="KAF0731985.1"/>
    </source>
</evidence>